<sequence>MRLTAYDEFPFHQHPTPFHIPATSDVHFNDGYFCAAFADDWYVVAGVRLHPNMNVIDGFAGIARRGEQRVLRASRVLRPNAAELAVGPLRIDIREPMRKVTISLADNEADFAFDLTFEAKASPFLEAPYQFRKYGHLIHDLVRYTQICSATGTVRRGDETVAPQQWHAIRDHSWGVRAGMGPVTSHGGIEREEEEIDRRRFRVWAPFSLDRYTGFFNTHEDEDGRPLDFEGCLDMPDGSRLRLTGLRHKLDYAPGTKNVVGGTFELCDEHGRWRAYRIEAAGTPADVQGLGYYGGWRDGGSAGVYRGAGPVVETDRYPSAAHLGKTGLLSLPESKRLGPTEFPCVMTGPDGETGMVHFEQHVFGAYRPYGF</sequence>
<evidence type="ECO:0000313" key="1">
    <source>
        <dbReference type="EMBL" id="GGC77252.1"/>
    </source>
</evidence>
<dbReference type="RefSeq" id="WP_188610891.1">
    <property type="nucleotide sequence ID" value="NZ_BMGG01000007.1"/>
</dbReference>
<proteinExistence type="predicted"/>
<protein>
    <submittedName>
        <fullName evidence="1">Uncharacterized protein</fullName>
    </submittedName>
</protein>
<dbReference type="EMBL" id="BMGG01000007">
    <property type="protein sequence ID" value="GGC77252.1"/>
    <property type="molecule type" value="Genomic_DNA"/>
</dbReference>
<comment type="caution">
    <text evidence="1">The sequence shown here is derived from an EMBL/GenBank/DDBJ whole genome shotgun (WGS) entry which is preliminary data.</text>
</comment>
<evidence type="ECO:0000313" key="2">
    <source>
        <dbReference type="Proteomes" id="UP000637002"/>
    </source>
</evidence>
<reference evidence="1" key="2">
    <citation type="submission" date="2020-09" db="EMBL/GenBank/DDBJ databases">
        <authorList>
            <person name="Sun Q."/>
            <person name="Zhou Y."/>
        </authorList>
    </citation>
    <scope>NUCLEOTIDE SEQUENCE</scope>
    <source>
        <strain evidence="1">CGMCC 1.12919</strain>
    </source>
</reference>
<keyword evidence="2" id="KW-1185">Reference proteome</keyword>
<dbReference type="Proteomes" id="UP000637002">
    <property type="component" value="Unassembled WGS sequence"/>
</dbReference>
<organism evidence="1 2">
    <name type="scientific">Chelatococcus reniformis</name>
    <dbReference type="NCBI Taxonomy" id="1494448"/>
    <lineage>
        <taxon>Bacteria</taxon>
        <taxon>Pseudomonadati</taxon>
        <taxon>Pseudomonadota</taxon>
        <taxon>Alphaproteobacteria</taxon>
        <taxon>Hyphomicrobiales</taxon>
        <taxon>Chelatococcaceae</taxon>
        <taxon>Chelatococcus</taxon>
    </lineage>
</organism>
<gene>
    <name evidence="1" type="ORF">GCM10010994_39460</name>
</gene>
<dbReference type="SUPFAM" id="SSF159245">
    <property type="entry name" value="AttH-like"/>
    <property type="match status" value="1"/>
</dbReference>
<name>A0A916UM98_9HYPH</name>
<dbReference type="AlphaFoldDB" id="A0A916UM98"/>
<reference evidence="1" key="1">
    <citation type="journal article" date="2014" name="Int. J. Syst. Evol. Microbiol.">
        <title>Complete genome sequence of Corynebacterium casei LMG S-19264T (=DSM 44701T), isolated from a smear-ripened cheese.</title>
        <authorList>
            <consortium name="US DOE Joint Genome Institute (JGI-PGF)"/>
            <person name="Walter F."/>
            <person name="Albersmeier A."/>
            <person name="Kalinowski J."/>
            <person name="Ruckert C."/>
        </authorList>
    </citation>
    <scope>NUCLEOTIDE SEQUENCE</scope>
    <source>
        <strain evidence="1">CGMCC 1.12919</strain>
    </source>
</reference>
<accession>A0A916UM98</accession>